<dbReference type="Gene3D" id="3.40.190.150">
    <property type="entry name" value="Bordetella uptake gene, domain 1"/>
    <property type="match status" value="1"/>
</dbReference>
<dbReference type="InterPro" id="IPR042100">
    <property type="entry name" value="Bug_dom1"/>
</dbReference>
<name>A0A484R1W9_9ZZZZ</name>
<dbReference type="PANTHER" id="PTHR42928">
    <property type="entry name" value="TRICARBOXYLATE-BINDING PROTEIN"/>
    <property type="match status" value="1"/>
</dbReference>
<reference evidence="1" key="1">
    <citation type="submission" date="2019-03" db="EMBL/GenBank/DDBJ databases">
        <authorList>
            <person name="Danneels B."/>
        </authorList>
    </citation>
    <scope>NUCLEOTIDE SEQUENCE</scope>
</reference>
<sequence>MKNTLANLSRRRVLLALAASPFAASAPALASAAYPNRPIRLVVPFPAGGGVDIFARPLALGLSDALGVPVVIENVGGAASRIGTQRVVNAEPDGYTLMVTNDTLVASDSVSGVAGLARMLPQLQPVTMGISSCNLFVSHPRSGITDPASYLEQLRARDGGLTIGVPGWGTAHHLCSAALNHRLGVTAEHVSYRGGAPLLADVLNGTLNAGVVTMAAAVAHIQAGNLLGLAVTSETRAPALPDVPTLHESIAPGYTHKTWQGVFAPAGLPDDLLQRVHAAVVQALQHPKVQEMLPAQGFDAEGLPSTAFSASLEASLKNFETVVQATGIKAA</sequence>
<evidence type="ECO:0000313" key="1">
    <source>
        <dbReference type="EMBL" id="VFR44015.1"/>
    </source>
</evidence>
<proteinExistence type="predicted"/>
<accession>A0A484R1W9</accession>
<dbReference type="CDD" id="cd07012">
    <property type="entry name" value="PBP2_Bug_TTT"/>
    <property type="match status" value="1"/>
</dbReference>
<organism evidence="1">
    <name type="scientific">plant metagenome</name>
    <dbReference type="NCBI Taxonomy" id="1297885"/>
    <lineage>
        <taxon>unclassified sequences</taxon>
        <taxon>metagenomes</taxon>
        <taxon>organismal metagenomes</taxon>
    </lineage>
</organism>
<dbReference type="EMBL" id="CAADIE010000021">
    <property type="protein sequence ID" value="VFR44015.1"/>
    <property type="molecule type" value="Genomic_DNA"/>
</dbReference>
<dbReference type="PANTHER" id="PTHR42928:SF5">
    <property type="entry name" value="BLR1237 PROTEIN"/>
    <property type="match status" value="1"/>
</dbReference>
<dbReference type="EMBL" id="CAADIH010000039">
    <property type="protein sequence ID" value="VFR51734.1"/>
    <property type="molecule type" value="Genomic_DNA"/>
</dbReference>
<dbReference type="PROSITE" id="PS51318">
    <property type="entry name" value="TAT"/>
    <property type="match status" value="1"/>
</dbReference>
<dbReference type="Gene3D" id="3.40.190.10">
    <property type="entry name" value="Periplasmic binding protein-like II"/>
    <property type="match status" value="1"/>
</dbReference>
<dbReference type="InterPro" id="IPR006311">
    <property type="entry name" value="TAT_signal"/>
</dbReference>
<dbReference type="Pfam" id="PF03401">
    <property type="entry name" value="TctC"/>
    <property type="match status" value="1"/>
</dbReference>
<evidence type="ECO:0000313" key="2">
    <source>
        <dbReference type="EMBL" id="VFR51734.1"/>
    </source>
</evidence>
<dbReference type="AlphaFoldDB" id="A0A484R1W9"/>
<protein>
    <submittedName>
        <fullName evidence="1">Tricarboxylate transport protein TctC</fullName>
    </submittedName>
</protein>
<dbReference type="SUPFAM" id="SSF53850">
    <property type="entry name" value="Periplasmic binding protein-like II"/>
    <property type="match status" value="1"/>
</dbReference>
<gene>
    <name evidence="1" type="ORF">BER1_3731</name>
    <name evidence="2" type="ORF">BER2_3700</name>
</gene>
<dbReference type="PIRSF" id="PIRSF017082">
    <property type="entry name" value="YflP"/>
    <property type="match status" value="1"/>
</dbReference>
<dbReference type="InterPro" id="IPR005064">
    <property type="entry name" value="BUG"/>
</dbReference>